<dbReference type="EMBL" id="WSZM01000001">
    <property type="protein sequence ID" value="KAF4047453.1"/>
    <property type="molecule type" value="Genomic_DNA"/>
</dbReference>
<feature type="compositionally biased region" description="Basic and acidic residues" evidence="1">
    <location>
        <begin position="269"/>
        <end position="280"/>
    </location>
</feature>
<feature type="compositionally biased region" description="Polar residues" evidence="1">
    <location>
        <begin position="161"/>
        <end position="172"/>
    </location>
</feature>
<feature type="compositionally biased region" description="Basic and acidic residues" evidence="1">
    <location>
        <begin position="8"/>
        <end position="36"/>
    </location>
</feature>
<feature type="region of interest" description="Disordered" evidence="1">
    <location>
        <begin position="1"/>
        <end position="36"/>
    </location>
</feature>
<feature type="compositionally biased region" description="Basic and acidic residues" evidence="1">
    <location>
        <begin position="185"/>
        <end position="239"/>
    </location>
</feature>
<evidence type="ECO:0000256" key="1">
    <source>
        <dbReference type="SAM" id="MobiDB-lite"/>
    </source>
</evidence>
<feature type="compositionally biased region" description="Basic and acidic residues" evidence="1">
    <location>
        <begin position="127"/>
        <end position="136"/>
    </location>
</feature>
<dbReference type="AlphaFoldDB" id="A0A833TD70"/>
<reference evidence="2" key="1">
    <citation type="submission" date="2020-04" db="EMBL/GenBank/DDBJ databases">
        <title>Hybrid Assembly of Korean Phytophthora infestans isolates.</title>
        <authorList>
            <person name="Prokchorchik M."/>
            <person name="Lee Y."/>
            <person name="Seo J."/>
            <person name="Cho J.-H."/>
            <person name="Park Y.-E."/>
            <person name="Jang D.-C."/>
            <person name="Im J.-S."/>
            <person name="Choi J.-G."/>
            <person name="Park H.-J."/>
            <person name="Lee G.-B."/>
            <person name="Lee Y.-G."/>
            <person name="Hong S.-Y."/>
            <person name="Cho K."/>
            <person name="Sohn K.H."/>
        </authorList>
    </citation>
    <scope>NUCLEOTIDE SEQUENCE</scope>
    <source>
        <strain evidence="2">KR_1_A1</strain>
    </source>
</reference>
<dbReference type="Proteomes" id="UP000602510">
    <property type="component" value="Unassembled WGS sequence"/>
</dbReference>
<protein>
    <submittedName>
        <fullName evidence="2">Uncharacterized protein</fullName>
    </submittedName>
</protein>
<name>A0A833TD70_PHYIN</name>
<feature type="region of interest" description="Disordered" evidence="1">
    <location>
        <begin position="86"/>
        <end position="280"/>
    </location>
</feature>
<proteinExistence type="predicted"/>
<evidence type="ECO:0000313" key="2">
    <source>
        <dbReference type="EMBL" id="KAF4047453.1"/>
    </source>
</evidence>
<organism evidence="2 3">
    <name type="scientific">Phytophthora infestans</name>
    <name type="common">Potato late blight agent</name>
    <name type="synonym">Botrytis infestans</name>
    <dbReference type="NCBI Taxonomy" id="4787"/>
    <lineage>
        <taxon>Eukaryota</taxon>
        <taxon>Sar</taxon>
        <taxon>Stramenopiles</taxon>
        <taxon>Oomycota</taxon>
        <taxon>Peronosporomycetes</taxon>
        <taxon>Peronosporales</taxon>
        <taxon>Peronosporaceae</taxon>
        <taxon>Phytophthora</taxon>
    </lineage>
</organism>
<evidence type="ECO:0000313" key="3">
    <source>
        <dbReference type="Proteomes" id="UP000602510"/>
    </source>
</evidence>
<gene>
    <name evidence="2" type="ORF">GN244_ATG00002</name>
</gene>
<comment type="caution">
    <text evidence="2">The sequence shown here is derived from an EMBL/GenBank/DDBJ whole genome shotgun (WGS) entry which is preliminary data.</text>
</comment>
<sequence>MGLTQSALKKEVAALQQEARKRSAKHQEELATAAKDKRQLQAKIDELQALVAQAKEDAELAKKKACEQEERMKALKWELVRQLRLTGSPTSSCQRAPLSPSPSTRIDLNWRLDDDLSVRQSVGSPKKSLESPKEAPDLTGAITTTTNLLAPRRSLLKRSEPSSSAPSANQTPDVDAKQVISRSSSSERKTSSDDYHDSLSSEVRQDDSGNDKSPREFKTESGSDDSPPKSHRSNDAKAAEEEEDATPLAKHHYQNADGKDSGDESPEINDIRCYSEDKSV</sequence>
<accession>A0A833TD70</accession>
<keyword evidence="3" id="KW-1185">Reference proteome</keyword>
<feature type="compositionally biased region" description="Basic and acidic residues" evidence="1">
    <location>
        <begin position="108"/>
        <end position="117"/>
    </location>
</feature>